<name>A0A0D7BD10_9AGAR</name>
<gene>
    <name evidence="3" type="ORF">CYLTODRAFT_443362</name>
</gene>
<accession>A0A0D7BD10</accession>
<feature type="region of interest" description="Disordered" evidence="2">
    <location>
        <begin position="1"/>
        <end position="22"/>
    </location>
</feature>
<evidence type="ECO:0000313" key="4">
    <source>
        <dbReference type="Proteomes" id="UP000054007"/>
    </source>
</evidence>
<keyword evidence="1" id="KW-0175">Coiled coil</keyword>
<sequence>MPVHQRSQEFPTPLAQSIPDSDTIVDSHFPAVQQVSSVPDSPGFDASSASSPQALIPSAPNTAGDDISWYMEGLRVVDAACAVVQRMLVDNEFAPPETTVTPSSLADDVDILARCLADREEEIERLRASNLAIKENIKRLVAEKLRTPSLNKDLPQLRVMVISDTQLGMEHDFNDSLHRLGTSTYGYEGQFTDAHQKTGRYAGSSGQMARETGSRTARALFEVRGDEKTVTFRVVEA</sequence>
<proteinExistence type="predicted"/>
<evidence type="ECO:0000313" key="3">
    <source>
        <dbReference type="EMBL" id="KIY68407.1"/>
    </source>
</evidence>
<dbReference type="AlphaFoldDB" id="A0A0D7BD10"/>
<keyword evidence="4" id="KW-1185">Reference proteome</keyword>
<evidence type="ECO:0000256" key="1">
    <source>
        <dbReference type="SAM" id="Coils"/>
    </source>
</evidence>
<dbReference type="Proteomes" id="UP000054007">
    <property type="component" value="Unassembled WGS sequence"/>
</dbReference>
<feature type="compositionally biased region" description="Polar residues" evidence="2">
    <location>
        <begin position="8"/>
        <end position="20"/>
    </location>
</feature>
<dbReference type="EMBL" id="KN880503">
    <property type="protein sequence ID" value="KIY68407.1"/>
    <property type="molecule type" value="Genomic_DNA"/>
</dbReference>
<organism evidence="3 4">
    <name type="scientific">Cylindrobasidium torrendii FP15055 ss-10</name>
    <dbReference type="NCBI Taxonomy" id="1314674"/>
    <lineage>
        <taxon>Eukaryota</taxon>
        <taxon>Fungi</taxon>
        <taxon>Dikarya</taxon>
        <taxon>Basidiomycota</taxon>
        <taxon>Agaricomycotina</taxon>
        <taxon>Agaricomycetes</taxon>
        <taxon>Agaricomycetidae</taxon>
        <taxon>Agaricales</taxon>
        <taxon>Marasmiineae</taxon>
        <taxon>Physalacriaceae</taxon>
        <taxon>Cylindrobasidium</taxon>
    </lineage>
</organism>
<evidence type="ECO:0000256" key="2">
    <source>
        <dbReference type="SAM" id="MobiDB-lite"/>
    </source>
</evidence>
<reference evidence="3 4" key="1">
    <citation type="journal article" date="2015" name="Fungal Genet. Biol.">
        <title>Evolution of novel wood decay mechanisms in Agaricales revealed by the genome sequences of Fistulina hepatica and Cylindrobasidium torrendii.</title>
        <authorList>
            <person name="Floudas D."/>
            <person name="Held B.W."/>
            <person name="Riley R."/>
            <person name="Nagy L.G."/>
            <person name="Koehler G."/>
            <person name="Ransdell A.S."/>
            <person name="Younus H."/>
            <person name="Chow J."/>
            <person name="Chiniquy J."/>
            <person name="Lipzen A."/>
            <person name="Tritt A."/>
            <person name="Sun H."/>
            <person name="Haridas S."/>
            <person name="LaButti K."/>
            <person name="Ohm R.A."/>
            <person name="Kues U."/>
            <person name="Blanchette R.A."/>
            <person name="Grigoriev I.V."/>
            <person name="Minto R.E."/>
            <person name="Hibbett D.S."/>
        </authorList>
    </citation>
    <scope>NUCLEOTIDE SEQUENCE [LARGE SCALE GENOMIC DNA]</scope>
    <source>
        <strain evidence="3 4">FP15055 ss-10</strain>
    </source>
</reference>
<protein>
    <submittedName>
        <fullName evidence="3">Uncharacterized protein</fullName>
    </submittedName>
</protein>
<feature type="region of interest" description="Disordered" evidence="2">
    <location>
        <begin position="35"/>
        <end position="58"/>
    </location>
</feature>
<feature type="coiled-coil region" evidence="1">
    <location>
        <begin position="116"/>
        <end position="143"/>
    </location>
</feature>